<dbReference type="Proteomes" id="UP000494119">
    <property type="component" value="Unassembled WGS sequence"/>
</dbReference>
<gene>
    <name evidence="1" type="ORF">LMG28688_06503</name>
</gene>
<proteinExistence type="predicted"/>
<organism evidence="1 2">
    <name type="scientific">Paraburkholderia caffeinitolerans</name>
    <dbReference type="NCBI Taxonomy" id="1723730"/>
    <lineage>
        <taxon>Bacteria</taxon>
        <taxon>Pseudomonadati</taxon>
        <taxon>Pseudomonadota</taxon>
        <taxon>Betaproteobacteria</taxon>
        <taxon>Burkholderiales</taxon>
        <taxon>Burkholderiaceae</taxon>
        <taxon>Paraburkholderia</taxon>
    </lineage>
</organism>
<evidence type="ECO:0000313" key="1">
    <source>
        <dbReference type="EMBL" id="CAB3807194.1"/>
    </source>
</evidence>
<dbReference type="RefSeq" id="WP_129564240.1">
    <property type="nucleotide sequence ID" value="NZ_CADIKL010000052.1"/>
</dbReference>
<name>A0A6J5GUF3_9BURK</name>
<evidence type="ECO:0000313" key="2">
    <source>
        <dbReference type="Proteomes" id="UP000494119"/>
    </source>
</evidence>
<sequence length="273" mass="30074">MTLHQVVLVDKTKAIDPALLQNAAAALSLQASKHLPGCWSGTTATVSYASNAKVLPPNSWPIYLVKALPPGEGGFHQDKRKQPYAEVIASPDDPTWTIDASHEMCEMLVDPYGNRMQSSQAIAIEGDGVADTTGEFSYLVEVCDPCEANQFAYEINGIAVSDFITPDFYDTTGAAGVSYSYTGSVTRPRDLLKGGYISYIDESGDWQQILWVDPNQPPQYNALSALNESLSWREAIHAAMGDGPLKLKRERRSDEKMRVHVASRVREFMDRLK</sequence>
<dbReference type="AlphaFoldDB" id="A0A6J5GUF3"/>
<accession>A0A6J5GUF3</accession>
<keyword evidence="2" id="KW-1185">Reference proteome</keyword>
<protein>
    <submittedName>
        <fullName evidence="1">Uncharacterized protein</fullName>
    </submittedName>
</protein>
<dbReference type="EMBL" id="CADIKL010000052">
    <property type="protein sequence ID" value="CAB3807194.1"/>
    <property type="molecule type" value="Genomic_DNA"/>
</dbReference>
<reference evidence="1 2" key="1">
    <citation type="submission" date="2020-04" db="EMBL/GenBank/DDBJ databases">
        <authorList>
            <person name="De Canck E."/>
        </authorList>
    </citation>
    <scope>NUCLEOTIDE SEQUENCE [LARGE SCALE GENOMIC DNA]</scope>
    <source>
        <strain evidence="1 2">LMG 28688</strain>
    </source>
</reference>